<keyword evidence="8 9" id="KW-0067">ATP-binding</keyword>
<dbReference type="GO" id="GO:0000103">
    <property type="term" value="P:sulfate assimilation"/>
    <property type="evidence" value="ECO:0007669"/>
    <property type="project" value="UniProtKB-UniRule"/>
</dbReference>
<dbReference type="HAMAP" id="MF_00065">
    <property type="entry name" value="Adenylyl_sulf_kinase"/>
    <property type="match status" value="1"/>
</dbReference>
<dbReference type="GO" id="GO:0004020">
    <property type="term" value="F:adenylylsulfate kinase activity"/>
    <property type="evidence" value="ECO:0007669"/>
    <property type="project" value="UniProtKB-UniRule"/>
</dbReference>
<dbReference type="NCBIfam" id="NF004041">
    <property type="entry name" value="PRK05541.1"/>
    <property type="match status" value="1"/>
</dbReference>
<dbReference type="Proteomes" id="UP000192468">
    <property type="component" value="Unassembled WGS sequence"/>
</dbReference>
<proteinExistence type="inferred from homology"/>
<dbReference type="OrthoDB" id="9804504at2"/>
<dbReference type="EMBL" id="FWXH01000029">
    <property type="protein sequence ID" value="SMC28761.1"/>
    <property type="molecule type" value="Genomic_DNA"/>
</dbReference>
<feature type="binding site" evidence="9">
    <location>
        <begin position="35"/>
        <end position="42"/>
    </location>
    <ligand>
        <name>ATP</name>
        <dbReference type="ChEBI" id="CHEBI:30616"/>
    </ligand>
</feature>
<dbReference type="Gene3D" id="3.40.50.300">
    <property type="entry name" value="P-loop containing nucleotide triphosphate hydrolases"/>
    <property type="match status" value="1"/>
</dbReference>
<dbReference type="RefSeq" id="WP_084117646.1">
    <property type="nucleotide sequence ID" value="NZ_FWXH01000029.1"/>
</dbReference>
<dbReference type="NCBIfam" id="TIGR00455">
    <property type="entry name" value="apsK"/>
    <property type="match status" value="1"/>
</dbReference>
<evidence type="ECO:0000256" key="5">
    <source>
        <dbReference type="ARBA" id="ARBA00022679"/>
    </source>
</evidence>
<accession>A0A1W1XYY8</accession>
<evidence type="ECO:0000259" key="11">
    <source>
        <dbReference type="Pfam" id="PF01583"/>
    </source>
</evidence>
<keyword evidence="5 9" id="KW-0808">Transferase</keyword>
<evidence type="ECO:0000256" key="3">
    <source>
        <dbReference type="ARBA" id="ARBA00004806"/>
    </source>
</evidence>
<comment type="pathway">
    <text evidence="3 9 10">Sulfur metabolism; hydrogen sulfide biosynthesis; sulfite from sulfate: step 2/3.</text>
</comment>
<comment type="catalytic activity">
    <reaction evidence="1 9 10">
        <text>adenosine 5'-phosphosulfate + ATP = 3'-phosphoadenylyl sulfate + ADP + H(+)</text>
        <dbReference type="Rhea" id="RHEA:24152"/>
        <dbReference type="ChEBI" id="CHEBI:15378"/>
        <dbReference type="ChEBI" id="CHEBI:30616"/>
        <dbReference type="ChEBI" id="CHEBI:58243"/>
        <dbReference type="ChEBI" id="CHEBI:58339"/>
        <dbReference type="ChEBI" id="CHEBI:456216"/>
        <dbReference type="EC" id="2.7.1.25"/>
    </reaction>
</comment>
<dbReference type="GO" id="GO:0070814">
    <property type="term" value="P:hydrogen sulfide biosynthetic process"/>
    <property type="evidence" value="ECO:0007669"/>
    <property type="project" value="UniProtKB-UniRule"/>
</dbReference>
<evidence type="ECO:0000256" key="7">
    <source>
        <dbReference type="ARBA" id="ARBA00022777"/>
    </source>
</evidence>
<feature type="active site" description="Phosphoserine intermediate" evidence="9">
    <location>
        <position position="109"/>
    </location>
</feature>
<dbReference type="InterPro" id="IPR002891">
    <property type="entry name" value="APS"/>
</dbReference>
<keyword evidence="13" id="KW-1185">Reference proteome</keyword>
<reference evidence="12 13" key="1">
    <citation type="submission" date="2017-04" db="EMBL/GenBank/DDBJ databases">
        <authorList>
            <person name="Afonso C.L."/>
            <person name="Miller P.J."/>
            <person name="Scott M.A."/>
            <person name="Spackman E."/>
            <person name="Goraichik I."/>
            <person name="Dimitrov K.M."/>
            <person name="Suarez D.L."/>
            <person name="Swayne D.E."/>
        </authorList>
    </citation>
    <scope>NUCLEOTIDE SEQUENCE [LARGE SCALE GENOMIC DNA]</scope>
    <source>
        <strain evidence="12 13">DSM 12555</strain>
    </source>
</reference>
<gene>
    <name evidence="9" type="primary">cysC</name>
    <name evidence="12" type="ORF">SAMN02745134_03657</name>
</gene>
<name>A0A1W1XYY8_9CLOT</name>
<evidence type="ECO:0000256" key="6">
    <source>
        <dbReference type="ARBA" id="ARBA00022741"/>
    </source>
</evidence>
<evidence type="ECO:0000256" key="8">
    <source>
        <dbReference type="ARBA" id="ARBA00022840"/>
    </source>
</evidence>
<keyword evidence="6 9" id="KW-0547">Nucleotide-binding</keyword>
<dbReference type="Pfam" id="PF01583">
    <property type="entry name" value="APS_kinase"/>
    <property type="match status" value="1"/>
</dbReference>
<organism evidence="12 13">
    <name type="scientific">Clostridium acidisoli DSM 12555</name>
    <dbReference type="NCBI Taxonomy" id="1121291"/>
    <lineage>
        <taxon>Bacteria</taxon>
        <taxon>Bacillati</taxon>
        <taxon>Bacillota</taxon>
        <taxon>Clostridia</taxon>
        <taxon>Eubacteriales</taxon>
        <taxon>Clostridiaceae</taxon>
        <taxon>Clostridium</taxon>
    </lineage>
</organism>
<evidence type="ECO:0000256" key="10">
    <source>
        <dbReference type="RuleBase" id="RU004347"/>
    </source>
</evidence>
<dbReference type="PANTHER" id="PTHR11055">
    <property type="entry name" value="BIFUNCTIONAL 3'-PHOSPHOADENOSINE 5'-PHOSPHOSULFATE SYNTHASE"/>
    <property type="match status" value="1"/>
</dbReference>
<keyword evidence="7 9" id="KW-0418">Kinase</keyword>
<dbReference type="AlphaFoldDB" id="A0A1W1XYY8"/>
<dbReference type="CDD" id="cd02027">
    <property type="entry name" value="APSK"/>
    <property type="match status" value="1"/>
</dbReference>
<dbReference type="InterPro" id="IPR027417">
    <property type="entry name" value="P-loop_NTPase"/>
</dbReference>
<evidence type="ECO:0000256" key="4">
    <source>
        <dbReference type="ARBA" id="ARBA00007008"/>
    </source>
</evidence>
<evidence type="ECO:0000313" key="12">
    <source>
        <dbReference type="EMBL" id="SMC28761.1"/>
    </source>
</evidence>
<dbReference type="InterPro" id="IPR059117">
    <property type="entry name" value="APS_kinase_dom"/>
</dbReference>
<evidence type="ECO:0000256" key="9">
    <source>
        <dbReference type="HAMAP-Rule" id="MF_00065"/>
    </source>
</evidence>
<dbReference type="PANTHER" id="PTHR11055:SF1">
    <property type="entry name" value="PAPS SYNTHETASE, ISOFORM D"/>
    <property type="match status" value="1"/>
</dbReference>
<dbReference type="FunFam" id="3.40.50.300:FF:000212">
    <property type="entry name" value="Adenylyl-sulfate kinase"/>
    <property type="match status" value="1"/>
</dbReference>
<keyword evidence="9" id="KW-0597">Phosphoprotein</keyword>
<dbReference type="EC" id="2.7.1.25" evidence="9 10"/>
<evidence type="ECO:0000256" key="2">
    <source>
        <dbReference type="ARBA" id="ARBA00002632"/>
    </source>
</evidence>
<evidence type="ECO:0000256" key="1">
    <source>
        <dbReference type="ARBA" id="ARBA00001823"/>
    </source>
</evidence>
<feature type="domain" description="APS kinase" evidence="11">
    <location>
        <begin position="27"/>
        <end position="175"/>
    </location>
</feature>
<dbReference type="SUPFAM" id="SSF52540">
    <property type="entry name" value="P-loop containing nucleoside triphosphate hydrolases"/>
    <property type="match status" value="1"/>
</dbReference>
<protein>
    <recommendedName>
        <fullName evidence="9 10">Adenylyl-sulfate kinase</fullName>
        <ecNumber evidence="9 10">2.7.1.25</ecNumber>
    </recommendedName>
    <alternativeName>
        <fullName evidence="9">APS kinase</fullName>
    </alternativeName>
    <alternativeName>
        <fullName evidence="9">ATP adenosine-5'-phosphosulfate 3'-phosphotransferase</fullName>
    </alternativeName>
    <alternativeName>
        <fullName evidence="9">Adenosine-5'-phosphosulfate kinase</fullName>
    </alternativeName>
</protein>
<dbReference type="STRING" id="1121291.SAMN02745134_03657"/>
<evidence type="ECO:0000313" key="13">
    <source>
        <dbReference type="Proteomes" id="UP000192468"/>
    </source>
</evidence>
<comment type="similarity">
    <text evidence="4 9 10">Belongs to the APS kinase family.</text>
</comment>
<comment type="function">
    <text evidence="2 9 10">Catalyzes the synthesis of activated sulfate.</text>
</comment>
<sequence>MGIKATNIVWHNTSVKRSDREKLLKQKGILLWLTGLSGSGKSTVATMLEQKLNDAGKLTYLLDGDNVRHGLNSDLGFSKEDRIENIRRIAELSKLFVDAGIITIATFISPFIKERVKVKDLLESDFVEIYVDCPLEICEKRDPKGIYKKARNGQIKDFTGIDSPYEKPINPDIVIHTEENSLEECVDKIMDYLEKR</sequence>
<dbReference type="NCBIfam" id="NF003013">
    <property type="entry name" value="PRK03846.1"/>
    <property type="match status" value="1"/>
</dbReference>
<dbReference type="GO" id="GO:0005524">
    <property type="term" value="F:ATP binding"/>
    <property type="evidence" value="ECO:0007669"/>
    <property type="project" value="UniProtKB-UniRule"/>
</dbReference>
<dbReference type="UniPathway" id="UPA00140">
    <property type="reaction ID" value="UER00205"/>
</dbReference>